<dbReference type="PANTHER" id="PTHR48086:SF3">
    <property type="entry name" value="SODIUM_PROLINE SYMPORTER"/>
    <property type="match status" value="1"/>
</dbReference>
<evidence type="ECO:0000256" key="3">
    <source>
        <dbReference type="ARBA" id="ARBA00022448"/>
    </source>
</evidence>
<evidence type="ECO:0000256" key="12">
    <source>
        <dbReference type="ARBA" id="ARBA00033708"/>
    </source>
</evidence>
<feature type="transmembrane region" description="Helical" evidence="15">
    <location>
        <begin position="502"/>
        <end position="520"/>
    </location>
</feature>
<dbReference type="CDD" id="cd11476">
    <property type="entry name" value="SLC5sbd_DUR3"/>
    <property type="match status" value="1"/>
</dbReference>
<sequence length="613" mass="64641">MHPLSATTAILLLVAFFGITFLLTLTIREKKENADGFMVSNGAVGFGLSSSSMTATWIWAASFYAAATAGYKYGISGPIHYGLWGALMILCIYPFGKRFRKIAPHAHTLAEVMHARHGTSSQLLLAVSNVVGSIISITANFTAAGALVYILTPFSFTTGVLVVAVGILSYSIWSGFRAAVLTDAAQLVALMGAAIVIIPVIFFAAGGPDMLRGGLDSFYDAGNPEMANFFSMDAFLYQGAPYMVAVLAYAIGNQTIAQRLFAVRQDKIKSTFVTATFGYAGTVIGLGMLGMLAAMIGLKPTDGDTNNLIPDMAVEFLPGVLIAALFIMVIGSLASTADSDLSALASITMADIYGKNLARGKVNPGTMLLIGRLTMVAATAAGVMFAFASFDILDLLVFVGALWGALVFPVIVSFYWRRMTNVAFTVSVVVALVFFLIARFTLIPMVGAQAVLFEILAAAGAAVVVGLLVFGMLGRVAGFVSGTVMLLAMLPLFIGFLRDYDVLLGSLVSYGVSAVVCTALSMRNKELFDFAVIDERVVLFQQEQEEMRKQGEDAVRTAAAGTGRGATPRNASAGTAVATLERDETAASETNAGENDAGADEVNTREATEGDDK</sequence>
<evidence type="ECO:0000256" key="2">
    <source>
        <dbReference type="ARBA" id="ARBA00006434"/>
    </source>
</evidence>
<feature type="transmembrane region" description="Helical" evidence="15">
    <location>
        <begin position="448"/>
        <end position="469"/>
    </location>
</feature>
<dbReference type="PROSITE" id="PS50283">
    <property type="entry name" value="NA_SOLUT_SYMP_3"/>
    <property type="match status" value="1"/>
</dbReference>
<dbReference type="InterPro" id="IPR038377">
    <property type="entry name" value="Na/Glc_symporter_sf"/>
</dbReference>
<evidence type="ECO:0000256" key="4">
    <source>
        <dbReference type="ARBA" id="ARBA00022475"/>
    </source>
</evidence>
<evidence type="ECO:0000313" key="16">
    <source>
        <dbReference type="EMBL" id="GAA4805563.1"/>
    </source>
</evidence>
<evidence type="ECO:0000256" key="5">
    <source>
        <dbReference type="ARBA" id="ARBA00022692"/>
    </source>
</evidence>
<keyword evidence="4" id="KW-1003">Cell membrane</keyword>
<feature type="transmembrane region" description="Helical" evidence="15">
    <location>
        <begin position="369"/>
        <end position="389"/>
    </location>
</feature>
<feature type="compositionally biased region" description="Low complexity" evidence="14">
    <location>
        <begin position="556"/>
        <end position="571"/>
    </location>
</feature>
<organism evidence="16 17">
    <name type="scientific">Tomitella cavernea</name>
    <dbReference type="NCBI Taxonomy" id="1387982"/>
    <lineage>
        <taxon>Bacteria</taxon>
        <taxon>Bacillati</taxon>
        <taxon>Actinomycetota</taxon>
        <taxon>Actinomycetes</taxon>
        <taxon>Mycobacteriales</taxon>
        <taxon>Tomitella</taxon>
    </lineage>
</organism>
<feature type="transmembrane region" description="Helical" evidence="15">
    <location>
        <begin position="226"/>
        <end position="251"/>
    </location>
</feature>
<evidence type="ECO:0000313" key="17">
    <source>
        <dbReference type="Proteomes" id="UP001500839"/>
    </source>
</evidence>
<proteinExistence type="inferred from homology"/>
<keyword evidence="11" id="KW-0739">Sodium transport</keyword>
<keyword evidence="6" id="KW-0769">Symport</keyword>
<keyword evidence="7 15" id="KW-1133">Transmembrane helix</keyword>
<dbReference type="Proteomes" id="UP001500839">
    <property type="component" value="Unassembled WGS sequence"/>
</dbReference>
<feature type="transmembrane region" description="Helical" evidence="15">
    <location>
        <begin position="185"/>
        <end position="206"/>
    </location>
</feature>
<feature type="transmembrane region" description="Helical" evidence="15">
    <location>
        <begin position="156"/>
        <end position="173"/>
    </location>
</feature>
<dbReference type="PANTHER" id="PTHR48086">
    <property type="entry name" value="SODIUM/PROLINE SYMPORTER-RELATED"/>
    <property type="match status" value="1"/>
</dbReference>
<dbReference type="InterPro" id="IPR050277">
    <property type="entry name" value="Sodium:Solute_Symporter"/>
</dbReference>
<reference evidence="17" key="1">
    <citation type="journal article" date="2019" name="Int. J. Syst. Evol. Microbiol.">
        <title>The Global Catalogue of Microorganisms (GCM) 10K type strain sequencing project: providing services to taxonomists for standard genome sequencing and annotation.</title>
        <authorList>
            <consortium name="The Broad Institute Genomics Platform"/>
            <consortium name="The Broad Institute Genome Sequencing Center for Infectious Disease"/>
            <person name="Wu L."/>
            <person name="Ma J."/>
        </authorList>
    </citation>
    <scope>NUCLEOTIDE SEQUENCE [LARGE SCALE GENOMIC DNA]</scope>
    <source>
        <strain evidence="17">JCM 18542</strain>
    </source>
</reference>
<feature type="compositionally biased region" description="Basic and acidic residues" evidence="14">
    <location>
        <begin position="602"/>
        <end position="613"/>
    </location>
</feature>
<comment type="caution">
    <text evidence="16">The sequence shown here is derived from an EMBL/GenBank/DDBJ whole genome shotgun (WGS) entry which is preliminary data.</text>
</comment>
<evidence type="ECO:0000256" key="8">
    <source>
        <dbReference type="ARBA" id="ARBA00023053"/>
    </source>
</evidence>
<comment type="similarity">
    <text evidence="2 13">Belongs to the sodium:solute symporter (SSF) (TC 2.A.21) family.</text>
</comment>
<evidence type="ECO:0000256" key="11">
    <source>
        <dbReference type="ARBA" id="ARBA00023201"/>
    </source>
</evidence>
<feature type="transmembrane region" description="Helical" evidence="15">
    <location>
        <begin position="272"/>
        <end position="296"/>
    </location>
</feature>
<dbReference type="EMBL" id="BAABKQ010000001">
    <property type="protein sequence ID" value="GAA4805563.1"/>
    <property type="molecule type" value="Genomic_DNA"/>
</dbReference>
<evidence type="ECO:0000256" key="13">
    <source>
        <dbReference type="RuleBase" id="RU362091"/>
    </source>
</evidence>
<evidence type="ECO:0000256" key="10">
    <source>
        <dbReference type="ARBA" id="ARBA00023136"/>
    </source>
</evidence>
<feature type="transmembrane region" description="Helical" evidence="15">
    <location>
        <begin position="395"/>
        <end position="415"/>
    </location>
</feature>
<feature type="transmembrane region" description="Helical" evidence="15">
    <location>
        <begin position="476"/>
        <end position="496"/>
    </location>
</feature>
<feature type="transmembrane region" description="Helical" evidence="15">
    <location>
        <begin position="123"/>
        <end position="150"/>
    </location>
</feature>
<keyword evidence="17" id="KW-1185">Reference proteome</keyword>
<protein>
    <submittedName>
        <fullName evidence="16">Sodium:solute symporter family protein</fullName>
    </submittedName>
</protein>
<feature type="transmembrane region" description="Helical" evidence="15">
    <location>
        <begin position="37"/>
        <end position="59"/>
    </location>
</feature>
<feature type="region of interest" description="Disordered" evidence="14">
    <location>
        <begin position="550"/>
        <end position="613"/>
    </location>
</feature>
<feature type="transmembrane region" description="Helical" evidence="15">
    <location>
        <begin position="6"/>
        <end position="25"/>
    </location>
</feature>
<feature type="transmembrane region" description="Helical" evidence="15">
    <location>
        <begin position="422"/>
        <end position="442"/>
    </location>
</feature>
<keyword evidence="3" id="KW-0813">Transport</keyword>
<evidence type="ECO:0000256" key="1">
    <source>
        <dbReference type="ARBA" id="ARBA00004651"/>
    </source>
</evidence>
<comment type="catalytic activity">
    <reaction evidence="12">
        <text>L-proline(in) + Na(+)(in) = L-proline(out) + Na(+)(out)</text>
        <dbReference type="Rhea" id="RHEA:28967"/>
        <dbReference type="ChEBI" id="CHEBI:29101"/>
        <dbReference type="ChEBI" id="CHEBI:60039"/>
    </reaction>
</comment>
<gene>
    <name evidence="16" type="ORF">GCM10023353_05640</name>
</gene>
<keyword evidence="9" id="KW-0406">Ion transport</keyword>
<dbReference type="InterPro" id="IPR001734">
    <property type="entry name" value="Na/solute_symporter"/>
</dbReference>
<evidence type="ECO:0000256" key="7">
    <source>
        <dbReference type="ARBA" id="ARBA00022989"/>
    </source>
</evidence>
<feature type="transmembrane region" description="Helical" evidence="15">
    <location>
        <begin position="316"/>
        <end position="334"/>
    </location>
</feature>
<evidence type="ECO:0000256" key="6">
    <source>
        <dbReference type="ARBA" id="ARBA00022847"/>
    </source>
</evidence>
<keyword evidence="8" id="KW-0915">Sodium</keyword>
<keyword evidence="5 15" id="KW-0812">Transmembrane</keyword>
<evidence type="ECO:0000256" key="14">
    <source>
        <dbReference type="SAM" id="MobiDB-lite"/>
    </source>
</evidence>
<dbReference type="Pfam" id="PF00474">
    <property type="entry name" value="SSF"/>
    <property type="match status" value="1"/>
</dbReference>
<name>A0ABP9C5Z0_9ACTN</name>
<keyword evidence="10 15" id="KW-0472">Membrane</keyword>
<evidence type="ECO:0000256" key="9">
    <source>
        <dbReference type="ARBA" id="ARBA00023065"/>
    </source>
</evidence>
<dbReference type="Gene3D" id="1.20.1730.10">
    <property type="entry name" value="Sodium/glucose cotransporter"/>
    <property type="match status" value="1"/>
</dbReference>
<comment type="subcellular location">
    <subcellularLocation>
        <location evidence="1">Cell membrane</location>
        <topology evidence="1">Multi-pass membrane protein</topology>
    </subcellularLocation>
</comment>
<feature type="transmembrane region" description="Helical" evidence="15">
    <location>
        <begin position="79"/>
        <end position="96"/>
    </location>
</feature>
<evidence type="ECO:0000256" key="15">
    <source>
        <dbReference type="SAM" id="Phobius"/>
    </source>
</evidence>
<accession>A0ABP9C5Z0</accession>